<dbReference type="EMBL" id="CACSIM010000001">
    <property type="protein sequence ID" value="CAA0085445.1"/>
    <property type="molecule type" value="Genomic_DNA"/>
</dbReference>
<evidence type="ECO:0000313" key="3">
    <source>
        <dbReference type="EMBL" id="CAA0085445.1"/>
    </source>
</evidence>
<dbReference type="InterPro" id="IPR001387">
    <property type="entry name" value="Cro/C1-type_HTH"/>
</dbReference>
<protein>
    <recommendedName>
        <fullName evidence="1">HTH cro/C1-type domain-containing protein</fullName>
    </recommendedName>
</protein>
<dbReference type="OrthoDB" id="9792093at2"/>
<dbReference type="Proteomes" id="UP000435877">
    <property type="component" value="Unassembled WGS sequence"/>
</dbReference>
<dbReference type="AlphaFoldDB" id="A0A5S9N8T0"/>
<accession>A0A5S9N8T0</accession>
<evidence type="ECO:0000313" key="4">
    <source>
        <dbReference type="Proteomes" id="UP000435877"/>
    </source>
</evidence>
<evidence type="ECO:0000313" key="2">
    <source>
        <dbReference type="EMBL" id="CAA0080856.1"/>
    </source>
</evidence>
<dbReference type="Pfam" id="PF01381">
    <property type="entry name" value="HTH_3"/>
    <property type="match status" value="1"/>
</dbReference>
<dbReference type="GO" id="GO:0003677">
    <property type="term" value="F:DNA binding"/>
    <property type="evidence" value="ECO:0007669"/>
    <property type="project" value="InterPro"/>
</dbReference>
<dbReference type="SUPFAM" id="SSF47413">
    <property type="entry name" value="lambda repressor-like DNA-binding domains"/>
    <property type="match status" value="1"/>
</dbReference>
<name>A0A5S9N8T0_9GAMM</name>
<proteinExistence type="predicted"/>
<keyword evidence="4" id="KW-1185">Reference proteome</keyword>
<dbReference type="SMART" id="SM00530">
    <property type="entry name" value="HTH_XRE"/>
    <property type="match status" value="1"/>
</dbReference>
<dbReference type="RefSeq" id="WP_159266956.1">
    <property type="nucleotide sequence ID" value="NZ_CACSIK010000001.1"/>
</dbReference>
<evidence type="ECO:0000313" key="5">
    <source>
        <dbReference type="Proteomes" id="UP000439591"/>
    </source>
</evidence>
<dbReference type="PROSITE" id="PS50943">
    <property type="entry name" value="HTH_CROC1"/>
    <property type="match status" value="1"/>
</dbReference>
<gene>
    <name evidence="2" type="ORF">IHBHHGIJ_00247</name>
    <name evidence="3" type="ORF">KFEGEMFD_00903</name>
</gene>
<organism evidence="3 5">
    <name type="scientific">Zhongshania aliphaticivorans</name>
    <dbReference type="NCBI Taxonomy" id="1470434"/>
    <lineage>
        <taxon>Bacteria</taxon>
        <taxon>Pseudomonadati</taxon>
        <taxon>Pseudomonadota</taxon>
        <taxon>Gammaproteobacteria</taxon>
        <taxon>Cellvibrionales</taxon>
        <taxon>Spongiibacteraceae</taxon>
        <taxon>Zhongshania</taxon>
    </lineage>
</organism>
<dbReference type="CDD" id="cd00093">
    <property type="entry name" value="HTH_XRE"/>
    <property type="match status" value="1"/>
</dbReference>
<sequence>MKLLSNPTEKKLELQRQLADGELSLGQAARKMRKIVGMTQEQYAKNVLGIAPRVLMELERDKGNPTLETLKKIARPFGLEVGFIIPVSRRVSKGGAGGG</sequence>
<feature type="domain" description="HTH cro/C1-type" evidence="1">
    <location>
        <begin position="30"/>
        <end position="84"/>
    </location>
</feature>
<dbReference type="InterPro" id="IPR010982">
    <property type="entry name" value="Lambda_DNA-bd_dom_sf"/>
</dbReference>
<evidence type="ECO:0000259" key="1">
    <source>
        <dbReference type="PROSITE" id="PS50943"/>
    </source>
</evidence>
<dbReference type="Gene3D" id="1.10.260.40">
    <property type="entry name" value="lambda repressor-like DNA-binding domains"/>
    <property type="match status" value="1"/>
</dbReference>
<reference evidence="4 5" key="1">
    <citation type="submission" date="2019-11" db="EMBL/GenBank/DDBJ databases">
        <authorList>
            <person name="Holert J."/>
        </authorList>
    </citation>
    <scope>NUCLEOTIDE SEQUENCE [LARGE SCALE GENOMIC DNA]</scope>
    <source>
        <strain evidence="3">BC3_2A</strain>
        <strain evidence="2">SB11_1A</strain>
    </source>
</reference>
<dbReference type="Proteomes" id="UP000439591">
    <property type="component" value="Unassembled WGS sequence"/>
</dbReference>
<dbReference type="EMBL" id="CACSIK010000001">
    <property type="protein sequence ID" value="CAA0080856.1"/>
    <property type="molecule type" value="Genomic_DNA"/>
</dbReference>